<keyword evidence="3" id="KW-0067">ATP-binding</keyword>
<sequence>MDMATQVIARLDGARKQYGTVQALAGLDLDIHRGEVLALLGANGAGKTTAISLLLGLAIPTQGNAELFGQLPHEIVARRRIGVMLQTASIPDNNTVQELLELTRSYYPQPRALDDCIRLAGLQELLKRRYGKLSGGQQRRVQFALAICGDPELIFLDEPTTGLDIESRETLWNAIRSLVAQGTAVLLTTHYLEEAQALADRVVVIHNGREVAQGTVDEIRAVVSEQRIRCRSLVSQEQLAAWPGVHEARVVDGRVELIVEDAASVLRWLLSLDPTLDELEVTRAGLADAFLALTRDSQETH</sequence>
<dbReference type="InterPro" id="IPR003439">
    <property type="entry name" value="ABC_transporter-like_ATP-bd"/>
</dbReference>
<dbReference type="InterPro" id="IPR003593">
    <property type="entry name" value="AAA+_ATPase"/>
</dbReference>
<dbReference type="PROSITE" id="PS00211">
    <property type="entry name" value="ABC_TRANSPORTER_1"/>
    <property type="match status" value="1"/>
</dbReference>
<evidence type="ECO:0000313" key="6">
    <source>
        <dbReference type="Proteomes" id="UP000236220"/>
    </source>
</evidence>
<organism evidence="5 6">
    <name type="scientific">Solilutibacter silvestris</name>
    <dbReference type="NCBI Taxonomy" id="1645665"/>
    <lineage>
        <taxon>Bacteria</taxon>
        <taxon>Pseudomonadati</taxon>
        <taxon>Pseudomonadota</taxon>
        <taxon>Gammaproteobacteria</taxon>
        <taxon>Lysobacterales</taxon>
        <taxon>Lysobacteraceae</taxon>
        <taxon>Solilutibacter</taxon>
    </lineage>
</organism>
<keyword evidence="2" id="KW-0547">Nucleotide-binding</keyword>
<feature type="domain" description="ABC transporter" evidence="4">
    <location>
        <begin position="9"/>
        <end position="232"/>
    </location>
</feature>
<evidence type="ECO:0000256" key="2">
    <source>
        <dbReference type="ARBA" id="ARBA00022741"/>
    </source>
</evidence>
<name>A0A2K1Q274_9GAMM</name>
<comment type="caution">
    <text evidence="5">The sequence shown here is derived from an EMBL/GenBank/DDBJ whole genome shotgun (WGS) entry which is preliminary data.</text>
</comment>
<dbReference type="PANTHER" id="PTHR42711">
    <property type="entry name" value="ABC TRANSPORTER ATP-BINDING PROTEIN"/>
    <property type="match status" value="1"/>
</dbReference>
<reference evidence="5 6" key="1">
    <citation type="submission" date="2017-08" db="EMBL/GenBank/DDBJ databases">
        <title>Lysobacter sylvestris genome.</title>
        <authorList>
            <person name="Zhang D.-C."/>
            <person name="Albuquerque L."/>
            <person name="Franca L."/>
            <person name="Froufe H.J.C."/>
            <person name="Barroso C."/>
            <person name="Egas C."/>
            <person name="Da Costa M."/>
            <person name="Margesin R."/>
        </authorList>
    </citation>
    <scope>NUCLEOTIDE SEQUENCE [LARGE SCALE GENOMIC DNA]</scope>
    <source>
        <strain evidence="5 6">AM20-91</strain>
    </source>
</reference>
<dbReference type="InterPro" id="IPR027417">
    <property type="entry name" value="P-loop_NTPase"/>
</dbReference>
<dbReference type="GO" id="GO:0005524">
    <property type="term" value="F:ATP binding"/>
    <property type="evidence" value="ECO:0007669"/>
    <property type="project" value="UniProtKB-KW"/>
</dbReference>
<accession>A0A2K1Q274</accession>
<dbReference type="SUPFAM" id="SSF52540">
    <property type="entry name" value="P-loop containing nucleoside triphosphate hydrolases"/>
    <property type="match status" value="1"/>
</dbReference>
<dbReference type="SMART" id="SM00382">
    <property type="entry name" value="AAA"/>
    <property type="match status" value="1"/>
</dbReference>
<gene>
    <name evidence="5" type="ORF">Lysil_0762</name>
</gene>
<dbReference type="RefSeq" id="WP_103074219.1">
    <property type="nucleotide sequence ID" value="NZ_NPZB01000001.1"/>
</dbReference>
<evidence type="ECO:0000313" key="5">
    <source>
        <dbReference type="EMBL" id="PNS09133.1"/>
    </source>
</evidence>
<evidence type="ECO:0000256" key="3">
    <source>
        <dbReference type="ARBA" id="ARBA00022840"/>
    </source>
</evidence>
<dbReference type="GO" id="GO:0016887">
    <property type="term" value="F:ATP hydrolysis activity"/>
    <property type="evidence" value="ECO:0007669"/>
    <property type="project" value="InterPro"/>
</dbReference>
<evidence type="ECO:0000256" key="1">
    <source>
        <dbReference type="ARBA" id="ARBA00022448"/>
    </source>
</evidence>
<dbReference type="Pfam" id="PF00005">
    <property type="entry name" value="ABC_tran"/>
    <property type="match status" value="1"/>
</dbReference>
<dbReference type="PROSITE" id="PS50893">
    <property type="entry name" value="ABC_TRANSPORTER_2"/>
    <property type="match status" value="1"/>
</dbReference>
<dbReference type="AlphaFoldDB" id="A0A2K1Q274"/>
<dbReference type="EMBL" id="NPZB01000001">
    <property type="protein sequence ID" value="PNS09133.1"/>
    <property type="molecule type" value="Genomic_DNA"/>
</dbReference>
<dbReference type="Proteomes" id="UP000236220">
    <property type="component" value="Unassembled WGS sequence"/>
</dbReference>
<dbReference type="OrthoDB" id="9775490at2"/>
<proteinExistence type="predicted"/>
<protein>
    <submittedName>
        <fullName evidence="5">ABC-type multidrug transport system ATPase component</fullName>
    </submittedName>
</protein>
<evidence type="ECO:0000259" key="4">
    <source>
        <dbReference type="PROSITE" id="PS50893"/>
    </source>
</evidence>
<keyword evidence="1" id="KW-0813">Transport</keyword>
<keyword evidence="6" id="KW-1185">Reference proteome</keyword>
<dbReference type="PANTHER" id="PTHR42711:SF17">
    <property type="entry name" value="ABC TRANSPORTER ATP-BINDING PROTEIN"/>
    <property type="match status" value="1"/>
</dbReference>
<dbReference type="InterPro" id="IPR017871">
    <property type="entry name" value="ABC_transporter-like_CS"/>
</dbReference>
<dbReference type="Gene3D" id="3.40.50.300">
    <property type="entry name" value="P-loop containing nucleotide triphosphate hydrolases"/>
    <property type="match status" value="1"/>
</dbReference>
<dbReference type="InterPro" id="IPR050763">
    <property type="entry name" value="ABC_transporter_ATP-binding"/>
</dbReference>
<dbReference type="CDD" id="cd03230">
    <property type="entry name" value="ABC_DR_subfamily_A"/>
    <property type="match status" value="1"/>
</dbReference>